<keyword evidence="1" id="KW-0472">Membrane</keyword>
<evidence type="ECO:0000313" key="2">
    <source>
        <dbReference type="EMBL" id="TKA25740.1"/>
    </source>
</evidence>
<evidence type="ECO:0000313" key="3">
    <source>
        <dbReference type="Proteomes" id="UP000308549"/>
    </source>
</evidence>
<sequence>MDNIQDWAAYILNNANLAHAPYLYRLYTLSTTLRTWLAPLLDQITRKPDLATLALLLVIVLVSLKILDMLWQTLMFWVRLTRRLVFWGGLAALGLWVWSRGPEGVVEDVGFWRARWGEEYGFWKEKERVAKLVREGGGGFGGGQGRAGWF</sequence>
<dbReference type="Pfam" id="PF12716">
    <property type="entry name" value="Apq12"/>
    <property type="match status" value="1"/>
</dbReference>
<dbReference type="InterPro" id="IPR024316">
    <property type="entry name" value="APQ12"/>
</dbReference>
<proteinExistence type="predicted"/>
<keyword evidence="1" id="KW-0812">Transmembrane</keyword>
<dbReference type="AlphaFoldDB" id="A0A4U0TU11"/>
<keyword evidence="3" id="KW-1185">Reference proteome</keyword>
<name>A0A4U0TU11_9PEZI</name>
<dbReference type="OrthoDB" id="3559694at2759"/>
<accession>A0A4U0TU11</accession>
<dbReference type="Proteomes" id="UP000308549">
    <property type="component" value="Unassembled WGS sequence"/>
</dbReference>
<keyword evidence="1" id="KW-1133">Transmembrane helix</keyword>
<gene>
    <name evidence="2" type="ORF">B0A50_05837</name>
</gene>
<evidence type="ECO:0000256" key="1">
    <source>
        <dbReference type="SAM" id="Phobius"/>
    </source>
</evidence>
<organism evidence="2 3">
    <name type="scientific">Salinomyces thailandicus</name>
    <dbReference type="NCBI Taxonomy" id="706561"/>
    <lineage>
        <taxon>Eukaryota</taxon>
        <taxon>Fungi</taxon>
        <taxon>Dikarya</taxon>
        <taxon>Ascomycota</taxon>
        <taxon>Pezizomycotina</taxon>
        <taxon>Dothideomycetes</taxon>
        <taxon>Dothideomycetidae</taxon>
        <taxon>Mycosphaerellales</taxon>
        <taxon>Teratosphaeriaceae</taxon>
        <taxon>Salinomyces</taxon>
    </lineage>
</organism>
<comment type="caution">
    <text evidence="2">The sequence shown here is derived from an EMBL/GenBank/DDBJ whole genome shotgun (WGS) entry which is preliminary data.</text>
</comment>
<reference evidence="2 3" key="1">
    <citation type="submission" date="2017-03" db="EMBL/GenBank/DDBJ databases">
        <title>Genomes of endolithic fungi from Antarctica.</title>
        <authorList>
            <person name="Coleine C."/>
            <person name="Masonjones S."/>
            <person name="Stajich J.E."/>
        </authorList>
    </citation>
    <scope>NUCLEOTIDE SEQUENCE [LARGE SCALE GENOMIC DNA]</scope>
    <source>
        <strain evidence="2 3">CCFEE 6315</strain>
    </source>
</reference>
<dbReference type="EMBL" id="NAJL01000033">
    <property type="protein sequence ID" value="TKA25740.1"/>
    <property type="molecule type" value="Genomic_DNA"/>
</dbReference>
<protein>
    <submittedName>
        <fullName evidence="2">Uncharacterized protein</fullName>
    </submittedName>
</protein>
<feature type="transmembrane region" description="Helical" evidence="1">
    <location>
        <begin position="50"/>
        <end position="71"/>
    </location>
</feature>